<evidence type="ECO:0000256" key="5">
    <source>
        <dbReference type="ARBA" id="ARBA00023136"/>
    </source>
</evidence>
<feature type="transmembrane region" description="Helical" evidence="6">
    <location>
        <begin position="235"/>
        <end position="256"/>
    </location>
</feature>
<comment type="similarity">
    <text evidence="2">Belongs to the UPF0496 family.</text>
</comment>
<protein>
    <submittedName>
        <fullName evidence="7">Uncharacterized protein</fullName>
    </submittedName>
</protein>
<dbReference type="EMBL" id="CAUOFW020007300">
    <property type="protein sequence ID" value="CAK9178745.1"/>
    <property type="molecule type" value="Genomic_DNA"/>
</dbReference>
<dbReference type="InterPro" id="IPR007749">
    <property type="entry name" value="DUF677"/>
</dbReference>
<dbReference type="PANTHER" id="PTHR31113:SF32">
    <property type="entry name" value="UPF0496 PLANT-LIKE PROTEIN"/>
    <property type="match status" value="1"/>
</dbReference>
<evidence type="ECO:0000256" key="2">
    <source>
        <dbReference type="ARBA" id="ARBA00009074"/>
    </source>
</evidence>
<keyword evidence="3 6" id="KW-0812">Transmembrane</keyword>
<keyword evidence="8" id="KW-1185">Reference proteome</keyword>
<comment type="subcellular location">
    <subcellularLocation>
        <location evidence="1">Membrane</location>
    </subcellularLocation>
</comment>
<sequence length="394" mass="44149">MPQGSFSLSGFMGGQLSKKAEKGSHPQLEMISDSQVTPDLSSYEAACRADPDLQSFDCTLQQRTSRVINTLANGVEVRSLTLDSLGEVTECLLEMNQEVVKIILDSQKDIWKNPKLFDLVELYFDNSLKTLDFCTALEKRLKRSLDSQIIIELALKRFEKEHREGSHNVENSFSKTLQELRNFKVAGNPFDDEFLLLFQSVYKQQLIMLQKLQVQKSKLDKELKSAKTWRKVSNVIFGVTFVAVLICSVVAAAIAAPPVVTALAAAASVPLGSMGTWIKSIWDKYENEIKGERAIINSLDIGTYVVIKDLDSIRVLVDKLVIEIESLLQKAEFGLSEEEGVMLVVDDIRKKQSVFMQIIEDLSQRTATCSRNVTRARTMIMHKIINNPSSSTSC</sequence>
<evidence type="ECO:0000256" key="6">
    <source>
        <dbReference type="SAM" id="Phobius"/>
    </source>
</evidence>
<evidence type="ECO:0000256" key="1">
    <source>
        <dbReference type="ARBA" id="ARBA00004370"/>
    </source>
</evidence>
<reference evidence="7 8" key="1">
    <citation type="submission" date="2024-02" db="EMBL/GenBank/DDBJ databases">
        <authorList>
            <person name="Vignale AGUSTIN F."/>
            <person name="Sosa J E."/>
            <person name="Modenutti C."/>
        </authorList>
    </citation>
    <scope>NUCLEOTIDE SEQUENCE [LARGE SCALE GENOMIC DNA]</scope>
</reference>
<accession>A0ABC8UBK8</accession>
<dbReference type="Proteomes" id="UP001642360">
    <property type="component" value="Unassembled WGS sequence"/>
</dbReference>
<name>A0ABC8UBK8_9AQUA</name>
<evidence type="ECO:0000313" key="7">
    <source>
        <dbReference type="EMBL" id="CAK9178745.1"/>
    </source>
</evidence>
<evidence type="ECO:0000313" key="8">
    <source>
        <dbReference type="Proteomes" id="UP001642360"/>
    </source>
</evidence>
<keyword evidence="5 6" id="KW-0472">Membrane</keyword>
<keyword evidence="4 6" id="KW-1133">Transmembrane helix</keyword>
<comment type="caution">
    <text evidence="7">The sequence shown here is derived from an EMBL/GenBank/DDBJ whole genome shotgun (WGS) entry which is preliminary data.</text>
</comment>
<dbReference type="PANTHER" id="PTHR31113">
    <property type="entry name" value="UPF0496 PROTEIN 3-RELATED"/>
    <property type="match status" value="1"/>
</dbReference>
<organism evidence="7 8">
    <name type="scientific">Ilex paraguariensis</name>
    <name type="common">yerba mate</name>
    <dbReference type="NCBI Taxonomy" id="185542"/>
    <lineage>
        <taxon>Eukaryota</taxon>
        <taxon>Viridiplantae</taxon>
        <taxon>Streptophyta</taxon>
        <taxon>Embryophyta</taxon>
        <taxon>Tracheophyta</taxon>
        <taxon>Spermatophyta</taxon>
        <taxon>Magnoliopsida</taxon>
        <taxon>eudicotyledons</taxon>
        <taxon>Gunneridae</taxon>
        <taxon>Pentapetalae</taxon>
        <taxon>asterids</taxon>
        <taxon>campanulids</taxon>
        <taxon>Aquifoliales</taxon>
        <taxon>Aquifoliaceae</taxon>
        <taxon>Ilex</taxon>
    </lineage>
</organism>
<evidence type="ECO:0000256" key="4">
    <source>
        <dbReference type="ARBA" id="ARBA00022989"/>
    </source>
</evidence>
<gene>
    <name evidence="7" type="ORF">ILEXP_LOCUS48670</name>
</gene>
<feature type="transmembrane region" description="Helical" evidence="6">
    <location>
        <begin position="262"/>
        <end position="282"/>
    </location>
</feature>
<dbReference type="AlphaFoldDB" id="A0ABC8UBK8"/>
<dbReference type="GO" id="GO:0016020">
    <property type="term" value="C:membrane"/>
    <property type="evidence" value="ECO:0007669"/>
    <property type="project" value="UniProtKB-SubCell"/>
</dbReference>
<proteinExistence type="inferred from homology"/>
<dbReference type="Pfam" id="PF05055">
    <property type="entry name" value="DUF677"/>
    <property type="match status" value="1"/>
</dbReference>
<evidence type="ECO:0000256" key="3">
    <source>
        <dbReference type="ARBA" id="ARBA00022692"/>
    </source>
</evidence>